<feature type="region of interest" description="Disordered" evidence="1">
    <location>
        <begin position="43"/>
        <end position="69"/>
    </location>
</feature>
<dbReference type="EMBL" id="VSWC01000014">
    <property type="protein sequence ID" value="KAA1114266.1"/>
    <property type="molecule type" value="Genomic_DNA"/>
</dbReference>
<organism evidence="2 4">
    <name type="scientific">Puccinia graminis f. sp. tritici</name>
    <dbReference type="NCBI Taxonomy" id="56615"/>
    <lineage>
        <taxon>Eukaryota</taxon>
        <taxon>Fungi</taxon>
        <taxon>Dikarya</taxon>
        <taxon>Basidiomycota</taxon>
        <taxon>Pucciniomycotina</taxon>
        <taxon>Pucciniomycetes</taxon>
        <taxon>Pucciniales</taxon>
        <taxon>Pucciniaceae</taxon>
        <taxon>Puccinia</taxon>
    </lineage>
</organism>
<keyword evidence="4" id="KW-1185">Reference proteome</keyword>
<dbReference type="Proteomes" id="UP000324748">
    <property type="component" value="Unassembled WGS sequence"/>
</dbReference>
<dbReference type="Proteomes" id="UP000325313">
    <property type="component" value="Unassembled WGS sequence"/>
</dbReference>
<evidence type="ECO:0000313" key="5">
    <source>
        <dbReference type="Proteomes" id="UP000325313"/>
    </source>
</evidence>
<evidence type="ECO:0000313" key="2">
    <source>
        <dbReference type="EMBL" id="KAA1114266.1"/>
    </source>
</evidence>
<proteinExistence type="predicted"/>
<gene>
    <name evidence="2" type="ORF">PGT21_002397</name>
    <name evidence="3" type="ORF">PGTUg99_033290</name>
</gene>
<evidence type="ECO:0000256" key="1">
    <source>
        <dbReference type="SAM" id="MobiDB-lite"/>
    </source>
</evidence>
<reference evidence="4 5" key="1">
    <citation type="submission" date="2019-05" db="EMBL/GenBank/DDBJ databases">
        <title>Emergence of the Ug99 lineage of the wheat stem rust pathogen through somatic hybridization.</title>
        <authorList>
            <person name="Li F."/>
            <person name="Upadhyaya N.M."/>
            <person name="Sperschneider J."/>
            <person name="Matny O."/>
            <person name="Nguyen-Phuc H."/>
            <person name="Mago R."/>
            <person name="Raley C."/>
            <person name="Miller M.E."/>
            <person name="Silverstein K.A.T."/>
            <person name="Henningsen E."/>
            <person name="Hirsch C.D."/>
            <person name="Visser B."/>
            <person name="Pretorius Z.A."/>
            <person name="Steffenson B.J."/>
            <person name="Schwessinger B."/>
            <person name="Dodds P.N."/>
            <person name="Figueroa M."/>
        </authorList>
    </citation>
    <scope>NUCLEOTIDE SEQUENCE [LARGE SCALE GENOMIC DNA]</scope>
    <source>
        <strain evidence="2">21-0</strain>
        <strain evidence="3 5">Ug99</strain>
    </source>
</reference>
<evidence type="ECO:0000313" key="4">
    <source>
        <dbReference type="Proteomes" id="UP000324748"/>
    </source>
</evidence>
<evidence type="ECO:0000313" key="3">
    <source>
        <dbReference type="EMBL" id="KAA1124465.1"/>
    </source>
</evidence>
<dbReference type="EMBL" id="VDEP01000204">
    <property type="protein sequence ID" value="KAA1124465.1"/>
    <property type="molecule type" value="Genomic_DNA"/>
</dbReference>
<name>A0A5B0QLZ9_PUCGR</name>
<accession>A0A5B0QLZ9</accession>
<protein>
    <submittedName>
        <fullName evidence="2">Uncharacterized protein</fullName>
    </submittedName>
</protein>
<sequence length="127" mass="14097">MESRLDYLMDSKKSASSTIIARRNQCLDGELVTGLRGRKTNSQRVQWCGRRQVQPEDPDPNRRLSSEQGRSDCGGLYAMASGKLSHFNIGVLGTCSDVVKRLLKQLRPAAPFRSSTTILTHPLPLLV</sequence>
<dbReference type="AlphaFoldDB" id="A0A5B0QLZ9"/>
<comment type="caution">
    <text evidence="2">The sequence shown here is derived from an EMBL/GenBank/DDBJ whole genome shotgun (WGS) entry which is preliminary data.</text>
</comment>